<gene>
    <name evidence="9" type="ORF">SAMN05421636_101129</name>
</gene>
<proteinExistence type="predicted"/>
<dbReference type="InterPro" id="IPR003838">
    <property type="entry name" value="ABC3_permease_C"/>
</dbReference>
<feature type="transmembrane region" description="Helical" evidence="6">
    <location>
        <begin position="670"/>
        <end position="695"/>
    </location>
</feature>
<dbReference type="PANTHER" id="PTHR30572:SF18">
    <property type="entry name" value="ABC-TYPE MACROLIDE FAMILY EXPORT SYSTEM PERMEASE COMPONENT 2"/>
    <property type="match status" value="1"/>
</dbReference>
<evidence type="ECO:0000256" key="6">
    <source>
        <dbReference type="SAM" id="Phobius"/>
    </source>
</evidence>
<evidence type="ECO:0000256" key="4">
    <source>
        <dbReference type="ARBA" id="ARBA00022989"/>
    </source>
</evidence>
<protein>
    <submittedName>
        <fullName evidence="9">Putative ABC transport system permease protein</fullName>
    </submittedName>
</protein>
<evidence type="ECO:0000313" key="10">
    <source>
        <dbReference type="Proteomes" id="UP000199109"/>
    </source>
</evidence>
<evidence type="ECO:0000259" key="7">
    <source>
        <dbReference type="Pfam" id="PF02687"/>
    </source>
</evidence>
<organism evidence="9 10">
    <name type="scientific">Pricia antarctica</name>
    <dbReference type="NCBI Taxonomy" id="641691"/>
    <lineage>
        <taxon>Bacteria</taxon>
        <taxon>Pseudomonadati</taxon>
        <taxon>Bacteroidota</taxon>
        <taxon>Flavobacteriia</taxon>
        <taxon>Flavobacteriales</taxon>
        <taxon>Flavobacteriaceae</taxon>
        <taxon>Pricia</taxon>
    </lineage>
</organism>
<dbReference type="Pfam" id="PF12704">
    <property type="entry name" value="MacB_PCD"/>
    <property type="match status" value="1"/>
</dbReference>
<feature type="transmembrane region" description="Helical" evidence="6">
    <location>
        <begin position="330"/>
        <end position="357"/>
    </location>
</feature>
<keyword evidence="5 6" id="KW-0472">Membrane</keyword>
<keyword evidence="3 6" id="KW-0812">Transmembrane</keyword>
<evidence type="ECO:0000256" key="5">
    <source>
        <dbReference type="ARBA" id="ARBA00023136"/>
    </source>
</evidence>
<dbReference type="RefSeq" id="WP_091864705.1">
    <property type="nucleotide sequence ID" value="NZ_FNAO01000001.1"/>
</dbReference>
<accession>A0A1G6VZ92</accession>
<evidence type="ECO:0000256" key="3">
    <source>
        <dbReference type="ARBA" id="ARBA00022692"/>
    </source>
</evidence>
<keyword evidence="4 6" id="KW-1133">Transmembrane helix</keyword>
<dbReference type="Pfam" id="PF02687">
    <property type="entry name" value="FtsX"/>
    <property type="match status" value="2"/>
</dbReference>
<comment type="subcellular location">
    <subcellularLocation>
        <location evidence="1">Cell membrane</location>
        <topology evidence="1">Multi-pass membrane protein</topology>
    </subcellularLocation>
</comment>
<feature type="transmembrane region" description="Helical" evidence="6">
    <location>
        <begin position="284"/>
        <end position="305"/>
    </location>
</feature>
<evidence type="ECO:0000259" key="8">
    <source>
        <dbReference type="Pfam" id="PF12704"/>
    </source>
</evidence>
<feature type="domain" description="ABC3 transporter permease C-terminal" evidence="7">
    <location>
        <begin position="674"/>
        <end position="776"/>
    </location>
</feature>
<evidence type="ECO:0000313" key="9">
    <source>
        <dbReference type="EMBL" id="SDD59040.1"/>
    </source>
</evidence>
<reference evidence="9 10" key="1">
    <citation type="submission" date="2016-10" db="EMBL/GenBank/DDBJ databases">
        <authorList>
            <person name="de Groot N.N."/>
        </authorList>
    </citation>
    <scope>NUCLEOTIDE SEQUENCE [LARGE SCALE GENOMIC DNA]</scope>
    <source>
        <strain evidence="9 10">DSM 23421</strain>
    </source>
</reference>
<name>A0A1G6VZ92_9FLAO</name>
<dbReference type="Proteomes" id="UP000199109">
    <property type="component" value="Unassembled WGS sequence"/>
</dbReference>
<feature type="transmembrane region" description="Helical" evidence="6">
    <location>
        <begin position="21"/>
        <end position="43"/>
    </location>
</feature>
<feature type="transmembrane region" description="Helical" evidence="6">
    <location>
        <begin position="422"/>
        <end position="446"/>
    </location>
</feature>
<evidence type="ECO:0000256" key="2">
    <source>
        <dbReference type="ARBA" id="ARBA00022475"/>
    </source>
</evidence>
<dbReference type="GO" id="GO:0005886">
    <property type="term" value="C:plasma membrane"/>
    <property type="evidence" value="ECO:0007669"/>
    <property type="project" value="UniProtKB-SubCell"/>
</dbReference>
<dbReference type="OrthoDB" id="8740261at2"/>
<sequence>MFRNYLKIALRNLWRHRGFSFLNIMGLAIGMAAGFLILLYVVFELSYDGFHSKGDNIYRVVADIKTPSETIEADKPAWAVAKNLESQFGEIEAAVRIMNLEGVVRKDDIKYKEARTIAADSAFFEIFDFKLVQGNAANVLVEPYTMVLSETSATKYFGTQNPIGKTLLVSDNAFPVRVTGVMEDIPENSHIQGDMVLSMATFTQSLSPESDEQWGGYNPSAYILVNPNTDYQVLESKFPEFIERNTGDNQRESQMFVTLYLEPFKDVYLHSERGGNGDGSMSNVYIFSIVAVFILLIACINFINLTTARSVERAKEVGIRKVIGAERRQLGFQFIGESVIICLVAFVMATILTALFLPLFNDLAGKTVSDGIFSNPGYIGILLLISLGIGALAGMYPAFVLSSFRPVRVLKGSFSTGTQGTLLRKGLVIAQFTISIALIIGTIVIYDQMQFMRSQELGFNKEQTLILQTNVSPSQTSLKLALDNLPGVVSTSLGSAVPGGENSGAYSEIENKNGDMQVANLDAYFVDYDYMNQLGLKMVAGRGFSRDFVTDSTEAMVLNEKTVQLLGYSSPEDALGAKFDQWGRQGQIIGVVRNFHFKSLQQNIKPMTVRIEPNNTNLMAVKISPENSTQTVASIQDTWQTILPDQPFDYYFLDEFFDRQYRTEERFGNLFLNFAALAILISCLGLLGLAAYSTLQRKREIGIRKVLGSTVGGVVNLLSKDFLKLVGIAFLIAIPIAWFGMHYWLEDFAYRIEIQWWMFALAGGSALLIALLTVSFHAVKASLANPVKSLRTE</sequence>
<dbReference type="InterPro" id="IPR025857">
    <property type="entry name" value="MacB_PCD"/>
</dbReference>
<dbReference type="GO" id="GO:0022857">
    <property type="term" value="F:transmembrane transporter activity"/>
    <property type="evidence" value="ECO:0007669"/>
    <property type="project" value="TreeGrafter"/>
</dbReference>
<dbReference type="AlphaFoldDB" id="A0A1G6VZ92"/>
<feature type="transmembrane region" description="Helical" evidence="6">
    <location>
        <begin position="756"/>
        <end position="779"/>
    </location>
</feature>
<dbReference type="PANTHER" id="PTHR30572">
    <property type="entry name" value="MEMBRANE COMPONENT OF TRANSPORTER-RELATED"/>
    <property type="match status" value="1"/>
</dbReference>
<dbReference type="EMBL" id="FNAO01000001">
    <property type="protein sequence ID" value="SDD59040.1"/>
    <property type="molecule type" value="Genomic_DNA"/>
</dbReference>
<evidence type="ECO:0000256" key="1">
    <source>
        <dbReference type="ARBA" id="ARBA00004651"/>
    </source>
</evidence>
<keyword evidence="10" id="KW-1185">Reference proteome</keyword>
<keyword evidence="2" id="KW-1003">Cell membrane</keyword>
<dbReference type="STRING" id="641691.SAMN05421636_101129"/>
<feature type="transmembrane region" description="Helical" evidence="6">
    <location>
        <begin position="377"/>
        <end position="401"/>
    </location>
</feature>
<feature type="domain" description="ABC3 transporter permease C-terminal" evidence="7">
    <location>
        <begin position="289"/>
        <end position="403"/>
    </location>
</feature>
<feature type="domain" description="MacB-like periplasmic core" evidence="8">
    <location>
        <begin position="20"/>
        <end position="234"/>
    </location>
</feature>
<dbReference type="InterPro" id="IPR050250">
    <property type="entry name" value="Macrolide_Exporter_MacB"/>
</dbReference>
<feature type="transmembrane region" description="Helical" evidence="6">
    <location>
        <begin position="725"/>
        <end position="744"/>
    </location>
</feature>